<dbReference type="AlphaFoldDB" id="A0A0E3QLB8"/>
<gene>
    <name evidence="3" type="ORF">MSBRW_1775</name>
</gene>
<dbReference type="RefSeq" id="WP_011307897.1">
    <property type="nucleotide sequence ID" value="NZ_CP009526.1"/>
</dbReference>
<protein>
    <recommendedName>
        <fullName evidence="2">Nitroreductase domain-containing protein</fullName>
    </recommendedName>
</protein>
<name>A0A0E3QLB8_METBA</name>
<dbReference type="Proteomes" id="UP000033038">
    <property type="component" value="Chromosome"/>
</dbReference>
<feature type="region of interest" description="Disordered" evidence="1">
    <location>
        <begin position="1"/>
        <end position="22"/>
    </location>
</feature>
<evidence type="ECO:0000313" key="4">
    <source>
        <dbReference type="Proteomes" id="UP000033038"/>
    </source>
</evidence>
<proteinExistence type="predicted"/>
<dbReference type="NCBIfam" id="TIGR03605">
    <property type="entry name" value="antibiot_sagB"/>
    <property type="match status" value="1"/>
</dbReference>
<dbReference type="PANTHER" id="PTHR43745">
    <property type="entry name" value="NITROREDUCTASE MJ1384-RELATED"/>
    <property type="match status" value="1"/>
</dbReference>
<dbReference type="InterPro" id="IPR000415">
    <property type="entry name" value="Nitroreductase-like"/>
</dbReference>
<reference evidence="3 4" key="1">
    <citation type="submission" date="2014-07" db="EMBL/GenBank/DDBJ databases">
        <title>Methanogenic archaea and the global carbon cycle.</title>
        <authorList>
            <person name="Henriksen J.R."/>
            <person name="Luke J."/>
            <person name="Reinhart S."/>
            <person name="Benedict M.N."/>
            <person name="Youngblut N.D."/>
            <person name="Metcalf M.E."/>
            <person name="Whitaker R.J."/>
            <person name="Metcalf W.W."/>
        </authorList>
    </citation>
    <scope>NUCLEOTIDE SEQUENCE [LARGE SCALE GENOMIC DNA]</scope>
    <source>
        <strain evidence="3 4">Wiesmoor</strain>
    </source>
</reference>
<dbReference type="GeneID" id="31597771"/>
<dbReference type="Gene3D" id="3.40.109.10">
    <property type="entry name" value="NADH Oxidase"/>
    <property type="match status" value="1"/>
</dbReference>
<dbReference type="KEGG" id="mbw:MSBRW_1775"/>
<dbReference type="InterPro" id="IPR020051">
    <property type="entry name" value="SagB-type_dehydrogenase"/>
</dbReference>
<sequence>MGNQGLTDLPMKVKLPEPEATDRSHIEDLIAKRRSVRRYKDKELSKSDISRLLWAAQGVSSEDGLRTAPSAGALYPLEIHVVIGEDGELEPGVYRYIPEGHTLVREIAGDMREKLSKVALSQPMIRNAPVSFVISAVYPRITSKYGSRGLRYAHMEAGHTAQNVCLMGVELGIGTCTVGAFEDEGVKNVLKLPANEEPLYILPLGYI</sequence>
<dbReference type="SUPFAM" id="SSF55469">
    <property type="entry name" value="FMN-dependent nitroreductase-like"/>
    <property type="match status" value="1"/>
</dbReference>
<dbReference type="PATRIC" id="fig|1434109.4.peg.2244"/>
<evidence type="ECO:0000313" key="3">
    <source>
        <dbReference type="EMBL" id="AKB51028.1"/>
    </source>
</evidence>
<evidence type="ECO:0000259" key="2">
    <source>
        <dbReference type="Pfam" id="PF00881"/>
    </source>
</evidence>
<dbReference type="CDD" id="cd02142">
    <property type="entry name" value="McbC_SagB-like_oxidoreductase"/>
    <property type="match status" value="1"/>
</dbReference>
<accession>A0A0E3QLB8</accession>
<dbReference type="PANTHER" id="PTHR43745:SF2">
    <property type="entry name" value="NITROREDUCTASE MJ1384-RELATED"/>
    <property type="match status" value="1"/>
</dbReference>
<dbReference type="InterPro" id="IPR029479">
    <property type="entry name" value="Nitroreductase"/>
</dbReference>
<dbReference type="InterPro" id="IPR052544">
    <property type="entry name" value="Bacteriocin_Proc_Enz"/>
</dbReference>
<feature type="domain" description="Nitroreductase" evidence="2">
    <location>
        <begin position="30"/>
        <end position="206"/>
    </location>
</feature>
<dbReference type="GO" id="GO:0016491">
    <property type="term" value="F:oxidoreductase activity"/>
    <property type="evidence" value="ECO:0007669"/>
    <property type="project" value="InterPro"/>
</dbReference>
<evidence type="ECO:0000256" key="1">
    <source>
        <dbReference type="SAM" id="MobiDB-lite"/>
    </source>
</evidence>
<dbReference type="EMBL" id="CP009526">
    <property type="protein sequence ID" value="AKB51028.1"/>
    <property type="molecule type" value="Genomic_DNA"/>
</dbReference>
<dbReference type="Pfam" id="PF00881">
    <property type="entry name" value="Nitroreductase"/>
    <property type="match status" value="1"/>
</dbReference>
<organism evidence="3 4">
    <name type="scientific">Methanosarcina barkeri str. Wiesmoor</name>
    <dbReference type="NCBI Taxonomy" id="1434109"/>
    <lineage>
        <taxon>Archaea</taxon>
        <taxon>Methanobacteriati</taxon>
        <taxon>Methanobacteriota</taxon>
        <taxon>Stenosarchaea group</taxon>
        <taxon>Methanomicrobia</taxon>
        <taxon>Methanosarcinales</taxon>
        <taxon>Methanosarcinaceae</taxon>
        <taxon>Methanosarcina</taxon>
    </lineage>
</organism>
<dbReference type="HOGENOM" id="CLU_059362_3_1_2"/>